<reference evidence="2" key="1">
    <citation type="journal article" date="2005" name="J. Bacteriol.">
        <title>The genome of bacteriophage K1F, a T7-like phage that has acquired the ability to replicate on K1 strains of Escherichia coli.</title>
        <authorList>
            <person name="Scholl D."/>
            <person name="Merril C."/>
        </authorList>
    </citation>
    <scope>NUCLEOTIDE SEQUENCE [LARGE SCALE GENOMIC DNA]</scope>
</reference>
<keyword evidence="2" id="KW-1185">Reference proteome</keyword>
<proteinExistence type="predicted"/>
<accession>Q2WCA2</accession>
<organismHost>
    <name type="scientific">Escherichia coli</name>
    <dbReference type="NCBI Taxonomy" id="562"/>
</organismHost>
<name>Q2WCA2_BPK1F</name>
<sequence>MMVLVAMVAGVTMKTSVLATKRQPMVTSGLMTSVTMVPKVVTTPTLVAITTSNGPMVCKTGALCGCLPLWT</sequence>
<protein>
    <submittedName>
        <fullName evidence="1">Gp2.55 protein</fullName>
    </submittedName>
</protein>
<dbReference type="KEGG" id="vg:54967430"/>
<organism evidence="1 2">
    <name type="scientific">Escherichia phage K1F</name>
    <name type="common">Bacteriophage K1F</name>
    <dbReference type="NCBI Taxonomy" id="344021"/>
    <lineage>
        <taxon>Viruses</taxon>
        <taxon>Duplodnaviria</taxon>
        <taxon>Heunggongvirae</taxon>
        <taxon>Uroviricota</taxon>
        <taxon>Caudoviricetes</taxon>
        <taxon>Autographivirales</taxon>
        <taxon>Autotranscriptaviridae</taxon>
        <taxon>Studiervirinae</taxon>
        <taxon>Kayfunavirus</taxon>
        <taxon>Kayfunavirus K1F</taxon>
    </lineage>
</organism>
<gene>
    <name evidence="1" type="primary">2.55</name>
</gene>
<dbReference type="GeneID" id="54967430"/>
<evidence type="ECO:0000313" key="1">
    <source>
        <dbReference type="EMBL" id="CAJ29358.1"/>
    </source>
</evidence>
<evidence type="ECO:0000313" key="2">
    <source>
        <dbReference type="Proteomes" id="UP000001722"/>
    </source>
</evidence>
<dbReference type="RefSeq" id="YP_424927.1">
    <property type="nucleotide sequence ID" value="NC_007636.1"/>
</dbReference>
<reference evidence="1 2" key="2">
    <citation type="journal article" date="2006" name="Mol. Microbiol.">
        <title>Evolution of bacteriophages infecting encapsulated bacteria: lessons from Escherichia coli K1-specific phages.</title>
        <authorList>
            <person name="Stummeyer K."/>
            <person name="Schwarzer D."/>
            <person name="Claus H."/>
            <person name="Vogel U."/>
            <person name="Gerardy-Schahn R."/>
            <person name="Muhlenhoff M."/>
        </authorList>
    </citation>
    <scope>NUCLEOTIDE SEQUENCE [LARGE SCALE GENOMIC DNA]</scope>
</reference>
<dbReference type="EMBL" id="AM084414">
    <property type="protein sequence ID" value="CAJ29358.1"/>
    <property type="molecule type" value="Genomic_DNA"/>
</dbReference>
<dbReference type="Proteomes" id="UP000001722">
    <property type="component" value="Segment"/>
</dbReference>